<gene>
    <name evidence="2" type="ORF">BLNAU_994</name>
</gene>
<sequence>MGSEKYGMDGKRGPKNGGKNDTNTFESVGNVRFVDSTRCEADFLVELSGSGLIYNQSYFLVRKGGENSFFVNSDVSVRIPAPPLLTHVSFAPLNKLGISGLILFEGTDLEADKEYHITLEPSFSITIRISDSTSASSSPLLVGWNNSLPFSTTFKIASITPVDPMDGDLLNKSLLSFNTTDRPTELLIHLDSKSTDSSLFCGTFESPCPTIESGWKIVTGLSFARPTLGIIDSTTLSSQLTVSEGMHVLVTHGSNSEPTLTIPSSATHSEGSGLIVVTSASLEIVNVDIVLDSPLSSFVLLSASSSGLLLKDGTGQKTTLLNQKRTSTANKEDEEVNRDFFYLGYHSELYQLAIGSDTFYFVHVELRGIGLVLGQIRTLVIPLAGEVGRNAVRKQKRMVAHIAVCKYQTHQGVTPQVLEGLDQGPEKDLIDQTFIDQT</sequence>
<keyword evidence="3" id="KW-1185">Reference proteome</keyword>
<proteinExistence type="predicted"/>
<feature type="compositionally biased region" description="Basic and acidic residues" evidence="1">
    <location>
        <begin position="1"/>
        <end position="12"/>
    </location>
</feature>
<name>A0ABQ9YJH5_9EUKA</name>
<organism evidence="2 3">
    <name type="scientific">Blattamonas nauphoetae</name>
    <dbReference type="NCBI Taxonomy" id="2049346"/>
    <lineage>
        <taxon>Eukaryota</taxon>
        <taxon>Metamonada</taxon>
        <taxon>Preaxostyla</taxon>
        <taxon>Oxymonadida</taxon>
        <taxon>Blattamonas</taxon>
    </lineage>
</organism>
<protein>
    <submittedName>
        <fullName evidence="2">Uncharacterized protein</fullName>
    </submittedName>
</protein>
<dbReference type="EMBL" id="JARBJD010000004">
    <property type="protein sequence ID" value="KAK2963917.1"/>
    <property type="molecule type" value="Genomic_DNA"/>
</dbReference>
<evidence type="ECO:0000313" key="3">
    <source>
        <dbReference type="Proteomes" id="UP001281761"/>
    </source>
</evidence>
<evidence type="ECO:0000256" key="1">
    <source>
        <dbReference type="SAM" id="MobiDB-lite"/>
    </source>
</evidence>
<reference evidence="2 3" key="1">
    <citation type="journal article" date="2022" name="bioRxiv">
        <title>Genomics of Preaxostyla Flagellates Illuminates Evolutionary Transitions and the Path Towards Mitochondrial Loss.</title>
        <authorList>
            <person name="Novak L.V.F."/>
            <person name="Treitli S.C."/>
            <person name="Pyrih J."/>
            <person name="Halakuc P."/>
            <person name="Pipaliya S.V."/>
            <person name="Vacek V."/>
            <person name="Brzon O."/>
            <person name="Soukal P."/>
            <person name="Eme L."/>
            <person name="Dacks J.B."/>
            <person name="Karnkowska A."/>
            <person name="Elias M."/>
            <person name="Hampl V."/>
        </authorList>
    </citation>
    <scope>NUCLEOTIDE SEQUENCE [LARGE SCALE GENOMIC DNA]</scope>
    <source>
        <strain evidence="2">NAU3</strain>
        <tissue evidence="2">Gut</tissue>
    </source>
</reference>
<feature type="region of interest" description="Disordered" evidence="1">
    <location>
        <begin position="1"/>
        <end position="23"/>
    </location>
</feature>
<dbReference type="Proteomes" id="UP001281761">
    <property type="component" value="Unassembled WGS sequence"/>
</dbReference>
<evidence type="ECO:0000313" key="2">
    <source>
        <dbReference type="EMBL" id="KAK2963917.1"/>
    </source>
</evidence>
<comment type="caution">
    <text evidence="2">The sequence shown here is derived from an EMBL/GenBank/DDBJ whole genome shotgun (WGS) entry which is preliminary data.</text>
</comment>
<accession>A0ABQ9YJH5</accession>